<evidence type="ECO:0000313" key="3">
    <source>
        <dbReference type="Proteomes" id="UP000326912"/>
    </source>
</evidence>
<name>A0A5J4KNX6_9CHLR</name>
<dbReference type="InterPro" id="IPR011009">
    <property type="entry name" value="Kinase-like_dom_sf"/>
</dbReference>
<dbReference type="Proteomes" id="UP000326912">
    <property type="component" value="Unassembled WGS sequence"/>
</dbReference>
<evidence type="ECO:0000313" key="2">
    <source>
        <dbReference type="EMBL" id="GER89555.1"/>
    </source>
</evidence>
<keyword evidence="3" id="KW-1185">Reference proteome</keyword>
<evidence type="ECO:0000259" key="1">
    <source>
        <dbReference type="Pfam" id="PF01636"/>
    </source>
</evidence>
<reference evidence="2 3" key="1">
    <citation type="submission" date="2019-10" db="EMBL/GenBank/DDBJ databases">
        <title>Dictyobacter vulcani sp. nov., within the class Ktedonobacteria, isolated from soil of volcanic Mt. Zao.</title>
        <authorList>
            <person name="Zheng Y."/>
            <person name="Wang C.M."/>
            <person name="Sakai Y."/>
            <person name="Abe K."/>
            <person name="Yokota A."/>
            <person name="Yabe S."/>
        </authorList>
    </citation>
    <scope>NUCLEOTIDE SEQUENCE [LARGE SCALE GENOMIC DNA]</scope>
    <source>
        <strain evidence="2 3">W12</strain>
    </source>
</reference>
<organism evidence="2 3">
    <name type="scientific">Dictyobacter vulcani</name>
    <dbReference type="NCBI Taxonomy" id="2607529"/>
    <lineage>
        <taxon>Bacteria</taxon>
        <taxon>Bacillati</taxon>
        <taxon>Chloroflexota</taxon>
        <taxon>Ktedonobacteria</taxon>
        <taxon>Ktedonobacterales</taxon>
        <taxon>Dictyobacteraceae</taxon>
        <taxon>Dictyobacter</taxon>
    </lineage>
</organism>
<sequence>MQNIHTIPLPWRRYSWQLPLVAETVHWDLLRQWGLSEVWRMTTRMGETWIAKRSHGSMAIELPLYQEVLGPLHAPRPQLHSYWQAEAEQLFILEDVGLETLEQQPGTAHFLEAARVLARLRCASLVQLQKIPPALAEQYGVTADYYIQALDYLLQHEELDTEKKAILTSVSAWLPAQLQALYTDLPAVLCHNDYHVKNLIISDDTLVPVDWAMAYISPYLGDMYSLVHAGAFRKVAPDQIIAAYESEVRHWSRTYDCIQPMLSRSLDWQIALGAVCILITSIRWTLAEAMYVLPESKKWIPAMIRNIEQYAPQAH</sequence>
<dbReference type="Gene3D" id="3.90.1200.10">
    <property type="match status" value="1"/>
</dbReference>
<protein>
    <recommendedName>
        <fullName evidence="1">Aminoglycoside phosphotransferase domain-containing protein</fullName>
    </recommendedName>
</protein>
<feature type="domain" description="Aminoglycoside phosphotransferase" evidence="1">
    <location>
        <begin position="37"/>
        <end position="252"/>
    </location>
</feature>
<dbReference type="EMBL" id="BKZW01000002">
    <property type="protein sequence ID" value="GER89555.1"/>
    <property type="molecule type" value="Genomic_DNA"/>
</dbReference>
<dbReference type="InterPro" id="IPR002575">
    <property type="entry name" value="Aminoglycoside_PTrfase"/>
</dbReference>
<accession>A0A5J4KNX6</accession>
<comment type="caution">
    <text evidence="2">The sequence shown here is derived from an EMBL/GenBank/DDBJ whole genome shotgun (WGS) entry which is preliminary data.</text>
</comment>
<gene>
    <name evidence="2" type="ORF">KDW_37170</name>
</gene>
<dbReference type="Pfam" id="PF01636">
    <property type="entry name" value="APH"/>
    <property type="match status" value="1"/>
</dbReference>
<dbReference type="RefSeq" id="WP_162005367.1">
    <property type="nucleotide sequence ID" value="NZ_BKZW01000002.1"/>
</dbReference>
<dbReference type="AlphaFoldDB" id="A0A5J4KNX6"/>
<proteinExistence type="predicted"/>
<dbReference type="SUPFAM" id="SSF56112">
    <property type="entry name" value="Protein kinase-like (PK-like)"/>
    <property type="match status" value="1"/>
</dbReference>